<dbReference type="InterPro" id="IPR049704">
    <property type="entry name" value="Aminotrans_3_PPA_site"/>
</dbReference>
<dbReference type="InterPro" id="IPR050103">
    <property type="entry name" value="Class-III_PLP-dep_AT"/>
</dbReference>
<dbReference type="InterPro" id="IPR015424">
    <property type="entry name" value="PyrdxlP-dep_Trfase"/>
</dbReference>
<keyword evidence="4 5" id="KW-0663">Pyridoxal phosphate</keyword>
<evidence type="ECO:0000256" key="5">
    <source>
        <dbReference type="RuleBase" id="RU003560"/>
    </source>
</evidence>
<keyword evidence="2 7" id="KW-0032">Aminotransferase</keyword>
<dbReference type="Pfam" id="PF00202">
    <property type="entry name" value="Aminotran_3"/>
    <property type="match status" value="1"/>
</dbReference>
<dbReference type="CDD" id="cd00610">
    <property type="entry name" value="OAT_like"/>
    <property type="match status" value="1"/>
</dbReference>
<evidence type="ECO:0000313" key="7">
    <source>
        <dbReference type="EMBL" id="WFE89385.1"/>
    </source>
</evidence>
<dbReference type="InterPro" id="IPR015422">
    <property type="entry name" value="PyrdxlP-dep_Trfase_small"/>
</dbReference>
<dbReference type="Gene3D" id="3.40.640.10">
    <property type="entry name" value="Type I PLP-dependent aspartate aminotransferase-like (Major domain)"/>
    <property type="match status" value="1"/>
</dbReference>
<dbReference type="PROSITE" id="PS00600">
    <property type="entry name" value="AA_TRANSFER_CLASS_3"/>
    <property type="match status" value="1"/>
</dbReference>
<comment type="similarity">
    <text evidence="5">Belongs to the class-III pyridoxal-phosphate-dependent aminotransferase family.</text>
</comment>
<comment type="cofactor">
    <cofactor evidence="1">
        <name>pyridoxal 5'-phosphate</name>
        <dbReference type="ChEBI" id="CHEBI:597326"/>
    </cofactor>
</comment>
<accession>A0ABY8F6A6</accession>
<dbReference type="PANTHER" id="PTHR11986:SF79">
    <property type="entry name" value="ACETYLORNITHINE AMINOTRANSFERASE, MITOCHONDRIAL"/>
    <property type="match status" value="1"/>
</dbReference>
<keyword evidence="8" id="KW-1185">Reference proteome</keyword>
<dbReference type="Proteomes" id="UP001209803">
    <property type="component" value="Chromosome"/>
</dbReference>
<dbReference type="PIRSF" id="PIRSF000521">
    <property type="entry name" value="Transaminase_4ab_Lys_Orn"/>
    <property type="match status" value="1"/>
</dbReference>
<evidence type="ECO:0000256" key="3">
    <source>
        <dbReference type="ARBA" id="ARBA00022679"/>
    </source>
</evidence>
<evidence type="ECO:0000256" key="4">
    <source>
        <dbReference type="ARBA" id="ARBA00022898"/>
    </source>
</evidence>
<keyword evidence="3" id="KW-0808">Transferase</keyword>
<gene>
    <name evidence="7" type="ORF">K1718_25060</name>
</gene>
<dbReference type="EMBL" id="CP120863">
    <property type="protein sequence ID" value="WFE89385.1"/>
    <property type="molecule type" value="Genomic_DNA"/>
</dbReference>
<name>A0ABY8F6A6_9HYPH</name>
<reference evidence="7 8" key="1">
    <citation type="submission" date="2023-03" db="EMBL/GenBank/DDBJ databases">
        <title>Roseibium porphyridii sp. nov. and Roseibium rhodosorbium sp. nov. isolated from marine algae, Porphyridium cruentum and Rhodosorus marinus, respectively.</title>
        <authorList>
            <person name="Lee M.W."/>
            <person name="Choi B.J."/>
            <person name="Lee J.K."/>
            <person name="Choi D.G."/>
            <person name="Baek J.H."/>
            <person name="Bayburt H."/>
            <person name="Kim J.M."/>
            <person name="Han D.M."/>
            <person name="Kim K.H."/>
            <person name="Jeon C.O."/>
        </authorList>
    </citation>
    <scope>NUCLEOTIDE SEQUENCE [LARGE SCALE GENOMIC DNA]</scope>
    <source>
        <strain evidence="7 8">KMA01</strain>
    </source>
</reference>
<dbReference type="GO" id="GO:0008483">
    <property type="term" value="F:transaminase activity"/>
    <property type="evidence" value="ECO:0007669"/>
    <property type="project" value="UniProtKB-KW"/>
</dbReference>
<sequence>MLANVATKQDMPEAEPMQSTKPDLMTVEEAKALDTKSMAELFKDHINPGQFHFMKLLGFHKVKIETAEGMYYTDQNGRKILDFFGGFGSLAHGHNHPRVIAARKQFQDENRHEIAIAFLSQYATALAKNLAACSPGDLDMVFLGSTGSEAMEAAVKVAERASGRKNCKIVYAENSFHGKTKGVLSLTDSELYQGDFQLVGNRVKVPFGDLQALSNAIKSDPDIGVVVLETVQGGGGIISAPEAYWRGVRDLCDEHNVLWVADEVQCGYGRTGKFYAFEHYGVVPDVTALAKSLGAGKAAVGAMIAKRDVYMKAYGSPKTAMIHAQATFGGIGEASVTAMEGLNVLYDEDLIENSAQVGAHLISRLKQIQEKYPKIIKDVRGQGLMVGLEFQDFSKTMPMVLRPVLAMLDEKLKGSLSGFIGAQLLRDYDILVAFTEYNRNVIRLEPPLVCTMDNVDTFCDALDDLLSKGIVSIVNGFIKSQAG</sequence>
<dbReference type="SUPFAM" id="SSF53383">
    <property type="entry name" value="PLP-dependent transferases"/>
    <property type="match status" value="1"/>
</dbReference>
<dbReference type="RefSeq" id="WP_152503679.1">
    <property type="nucleotide sequence ID" value="NZ_CP120863.1"/>
</dbReference>
<dbReference type="Gene3D" id="3.90.1150.10">
    <property type="entry name" value="Aspartate Aminotransferase, domain 1"/>
    <property type="match status" value="1"/>
</dbReference>
<evidence type="ECO:0000256" key="6">
    <source>
        <dbReference type="SAM" id="MobiDB-lite"/>
    </source>
</evidence>
<dbReference type="InterPro" id="IPR005814">
    <property type="entry name" value="Aminotrans_3"/>
</dbReference>
<evidence type="ECO:0000256" key="1">
    <source>
        <dbReference type="ARBA" id="ARBA00001933"/>
    </source>
</evidence>
<evidence type="ECO:0000313" key="8">
    <source>
        <dbReference type="Proteomes" id="UP001209803"/>
    </source>
</evidence>
<organism evidence="7 8">
    <name type="scientific">Roseibium porphyridii</name>
    <dbReference type="NCBI Taxonomy" id="2866279"/>
    <lineage>
        <taxon>Bacteria</taxon>
        <taxon>Pseudomonadati</taxon>
        <taxon>Pseudomonadota</taxon>
        <taxon>Alphaproteobacteria</taxon>
        <taxon>Hyphomicrobiales</taxon>
        <taxon>Stappiaceae</taxon>
        <taxon>Roseibium</taxon>
    </lineage>
</organism>
<feature type="region of interest" description="Disordered" evidence="6">
    <location>
        <begin position="1"/>
        <end position="21"/>
    </location>
</feature>
<protein>
    <submittedName>
        <fullName evidence="7">Aspartate aminotransferase family protein</fullName>
    </submittedName>
</protein>
<evidence type="ECO:0000256" key="2">
    <source>
        <dbReference type="ARBA" id="ARBA00022576"/>
    </source>
</evidence>
<dbReference type="PANTHER" id="PTHR11986">
    <property type="entry name" value="AMINOTRANSFERASE CLASS III"/>
    <property type="match status" value="1"/>
</dbReference>
<proteinExistence type="inferred from homology"/>
<dbReference type="InterPro" id="IPR015421">
    <property type="entry name" value="PyrdxlP-dep_Trfase_major"/>
</dbReference>